<dbReference type="STRING" id="1548.CSCA_1399"/>
<organism evidence="1 2">
    <name type="scientific">Clostridium scatologenes</name>
    <dbReference type="NCBI Taxonomy" id="1548"/>
    <lineage>
        <taxon>Bacteria</taxon>
        <taxon>Bacillati</taxon>
        <taxon>Bacillota</taxon>
        <taxon>Clostridia</taxon>
        <taxon>Eubacteriales</taxon>
        <taxon>Clostridiaceae</taxon>
        <taxon>Clostridium</taxon>
    </lineage>
</organism>
<name>A0A0E3JY21_CLOSL</name>
<evidence type="ECO:0000313" key="1">
    <source>
        <dbReference type="EMBL" id="AKA68524.1"/>
    </source>
</evidence>
<dbReference type="Proteomes" id="UP000033115">
    <property type="component" value="Chromosome"/>
</dbReference>
<evidence type="ECO:0000313" key="2">
    <source>
        <dbReference type="Proteomes" id="UP000033115"/>
    </source>
</evidence>
<dbReference type="KEGG" id="csq:CSCA_1399"/>
<dbReference type="EMBL" id="CP009933">
    <property type="protein sequence ID" value="AKA68524.1"/>
    <property type="molecule type" value="Genomic_DNA"/>
</dbReference>
<protein>
    <submittedName>
        <fullName evidence="1">Uncharacterized protein</fullName>
    </submittedName>
</protein>
<proteinExistence type="predicted"/>
<dbReference type="AlphaFoldDB" id="A0A0E3JY21"/>
<keyword evidence="2" id="KW-1185">Reference proteome</keyword>
<dbReference type="HOGENOM" id="CLU_2341859_0_0_9"/>
<accession>A0A0E3JY21</accession>
<reference evidence="1 2" key="1">
    <citation type="journal article" date="2015" name="J. Biotechnol.">
        <title>Complete genome sequence of a malodorant-producing acetogen, Clostridium scatologenes ATCC 25775(T).</title>
        <authorList>
            <person name="Zhu Z."/>
            <person name="Guo T."/>
            <person name="Zheng H."/>
            <person name="Song T."/>
            <person name="Ouyang P."/>
            <person name="Xie J."/>
        </authorList>
    </citation>
    <scope>NUCLEOTIDE SEQUENCE [LARGE SCALE GENOMIC DNA]</scope>
    <source>
        <strain evidence="1 2">ATCC 25775</strain>
    </source>
</reference>
<dbReference type="RefSeq" id="WP_029159954.1">
    <property type="nucleotide sequence ID" value="NZ_CP009933.1"/>
</dbReference>
<gene>
    <name evidence="1" type="ORF">CSCA_1399</name>
</gene>
<sequence length="97" mass="11208">MQINENFKIEAIDDRNICILKKQSAVSEDEKWKRIGYYSTPQGALKGIVNKEIIGTGLKDFKTVCNKIEELYKYINSLDIQLTKEDKSEDMLDFLGE</sequence>